<accession>A0A2M9A5H6</accession>
<feature type="signal peptide" evidence="1">
    <location>
        <begin position="1"/>
        <end position="18"/>
    </location>
</feature>
<dbReference type="Gene3D" id="2.130.10.10">
    <property type="entry name" value="YVTN repeat-like/Quinoprotein amine dehydrogenase"/>
    <property type="match status" value="2"/>
</dbReference>
<keyword evidence="3" id="KW-1185">Reference proteome</keyword>
<dbReference type="OrthoDB" id="799853at2"/>
<dbReference type="RefSeq" id="WP_100424983.1">
    <property type="nucleotide sequence ID" value="NZ_PGEX01000001.1"/>
</dbReference>
<evidence type="ECO:0008006" key="4">
    <source>
        <dbReference type="Google" id="ProtNLM"/>
    </source>
</evidence>
<dbReference type="AlphaFoldDB" id="A0A2M9A5H6"/>
<gene>
    <name evidence="2" type="ORF">BGX16_0912</name>
</gene>
<feature type="chain" id="PRO_5014974129" description="FlgD Ig-like domain-containing protein" evidence="1">
    <location>
        <begin position="19"/>
        <end position="733"/>
    </location>
</feature>
<protein>
    <recommendedName>
        <fullName evidence="4">FlgD Ig-like domain-containing protein</fullName>
    </recommendedName>
</protein>
<name>A0A2M9A5H6_9BACT</name>
<proteinExistence type="predicted"/>
<keyword evidence="1" id="KW-0732">Signal</keyword>
<dbReference type="InterPro" id="IPR011041">
    <property type="entry name" value="Quinoprot_gluc/sorb_DH_b-prop"/>
</dbReference>
<evidence type="ECO:0000313" key="3">
    <source>
        <dbReference type="Proteomes" id="UP000231134"/>
    </source>
</evidence>
<organism evidence="2 3">
    <name type="scientific">Hallerella succinigenes</name>
    <dbReference type="NCBI Taxonomy" id="1896222"/>
    <lineage>
        <taxon>Bacteria</taxon>
        <taxon>Pseudomonadati</taxon>
        <taxon>Fibrobacterota</taxon>
        <taxon>Fibrobacteria</taxon>
        <taxon>Fibrobacterales</taxon>
        <taxon>Fibrobacteraceae</taxon>
        <taxon>Hallerella</taxon>
    </lineage>
</organism>
<sequence length="733" mass="79840">MKLILRSFLFFIVSVAFAADGWNNFSRTENFYAGAVANGTLILATDGGVRFIYSNGFSEVYSSEDGLESSIIYGVVHAANGEILTVSDKGLIATYEGNGRFITVNRSYASNGTELVQGLAVTSDSILVLGFRDKISFFDYVSRKSVMTLSRIGDVSLKALSPSAMLVQGDSLFVALGSEVYVREVNWQALAQDILLADPDSWTLAGSYDSGDTAKVTIRHLAWNKGALSVSFDKTLSPIVALKDTLSAGKFANLWKNDSSKVQQVLESEEGAYLVGKDSVWFYNGAELSNVSAWSYFPLRTPYAATPYVGGKGGVTVYSTYGEFGWSDGGGWVSQEAPNDLGFYGGMEAYDRLLKNVSTLADGNVLVGIWGFGFRMHPDNGTNRGVEISPSENTCVEEYFTDFIVPVGITPSPDSIGWLVSYWGKSAYGIAYIDESGSVSCANGVGSGKFAGPLRASWSDDSTEWILYSSAGRTEGTEGSGLLDIFTITPISQTGGELKIVEQMTVPTPDNRYLIDMDLDKAGRLWAITYSTIAYWEVGMDSVQPPHKTSNFEQASLTSLAMDPNDRLWVGTLGSGVYMIKKAASNPDTMKATKFVTRNGLMNDIVYDVAIDARLGIAWFVHKNGMSAYSRSDLRETEAYMTSKGPEVKVYPNPVHLNWGQQIKFENVAEDATISVYNSGAHLVKFFAGDELDGGRVTWDGKDRRGVYVAPGVYHYLIKKGSKKKQGKLLILH</sequence>
<dbReference type="Gene3D" id="2.60.40.4070">
    <property type="match status" value="1"/>
</dbReference>
<dbReference type="EMBL" id="PGEX01000001">
    <property type="protein sequence ID" value="PJJ40960.1"/>
    <property type="molecule type" value="Genomic_DNA"/>
</dbReference>
<reference evidence="2 3" key="1">
    <citation type="submission" date="2017-11" db="EMBL/GenBank/DDBJ databases">
        <title>Animal gut microbial communities from fecal samples from Wisconsin, USA.</title>
        <authorList>
            <person name="Neumann A."/>
        </authorList>
    </citation>
    <scope>NUCLEOTIDE SEQUENCE [LARGE SCALE GENOMIC DNA]</scope>
    <source>
        <strain evidence="2 3">UWS3</strain>
    </source>
</reference>
<dbReference type="InterPro" id="IPR015943">
    <property type="entry name" value="WD40/YVTN_repeat-like_dom_sf"/>
</dbReference>
<dbReference type="SUPFAM" id="SSF50952">
    <property type="entry name" value="Soluble quinoprotein glucose dehydrogenase"/>
    <property type="match status" value="1"/>
</dbReference>
<evidence type="ECO:0000256" key="1">
    <source>
        <dbReference type="SAM" id="SignalP"/>
    </source>
</evidence>
<comment type="caution">
    <text evidence="2">The sequence shown here is derived from an EMBL/GenBank/DDBJ whole genome shotgun (WGS) entry which is preliminary data.</text>
</comment>
<dbReference type="Proteomes" id="UP000231134">
    <property type="component" value="Unassembled WGS sequence"/>
</dbReference>
<evidence type="ECO:0000313" key="2">
    <source>
        <dbReference type="EMBL" id="PJJ40960.1"/>
    </source>
</evidence>